<evidence type="ECO:0000256" key="1">
    <source>
        <dbReference type="SAM" id="MobiDB-lite"/>
    </source>
</evidence>
<dbReference type="EMBL" id="QGDD01000001">
    <property type="protein sequence ID" value="PWN04258.1"/>
    <property type="molecule type" value="Genomic_DNA"/>
</dbReference>
<dbReference type="InterPro" id="IPR010985">
    <property type="entry name" value="Ribbon_hlx_hlx"/>
</dbReference>
<feature type="compositionally biased region" description="Polar residues" evidence="1">
    <location>
        <begin position="28"/>
        <end position="38"/>
    </location>
</feature>
<dbReference type="GO" id="GO:0006355">
    <property type="term" value="P:regulation of DNA-templated transcription"/>
    <property type="evidence" value="ECO:0007669"/>
    <property type="project" value="InterPro"/>
</dbReference>
<accession>A0A316TKG9</accession>
<proteinExistence type="predicted"/>
<dbReference type="InterPro" id="IPR025048">
    <property type="entry name" value="DUF3987"/>
</dbReference>
<name>A0A316TKG9_9ACTN</name>
<comment type="caution">
    <text evidence="2">The sequence shown here is derived from an EMBL/GenBank/DDBJ whole genome shotgun (WGS) entry which is preliminary data.</text>
</comment>
<dbReference type="AlphaFoldDB" id="A0A316TKG9"/>
<organism evidence="2 3">
    <name type="scientific">Nocardioides silvaticus</name>
    <dbReference type="NCBI Taxonomy" id="2201891"/>
    <lineage>
        <taxon>Bacteria</taxon>
        <taxon>Bacillati</taxon>
        <taxon>Actinomycetota</taxon>
        <taxon>Actinomycetes</taxon>
        <taxon>Propionibacteriales</taxon>
        <taxon>Nocardioidaceae</taxon>
        <taxon>Nocardioides</taxon>
    </lineage>
</organism>
<dbReference type="Proteomes" id="UP000245507">
    <property type="component" value="Unassembled WGS sequence"/>
</dbReference>
<evidence type="ECO:0000313" key="2">
    <source>
        <dbReference type="EMBL" id="PWN04258.1"/>
    </source>
</evidence>
<feature type="region of interest" description="Disordered" evidence="1">
    <location>
        <begin position="1"/>
        <end position="38"/>
    </location>
</feature>
<dbReference type="InterPro" id="IPR013321">
    <property type="entry name" value="Arc_rbn_hlx_hlx"/>
</dbReference>
<dbReference type="Gene3D" id="1.10.1220.10">
    <property type="entry name" value="Met repressor-like"/>
    <property type="match status" value="1"/>
</dbReference>
<sequence>MRLPSDRHRGPSVFAAPAASHRTDHTRTPMTSPTNDSSISINDVALVVRLPHDLRDALKERAAAEDRSVASLIRVAARAYLNRRGRPVTVTQDAETNSPALASDETSFELLGRLRLARRLESRDRAPELDNDALHGLAGQVVRALAPLTEASAPAMLLTLLVTFGAMVGRSAHVNVGHQKHYPLLFGVVVGSSARARKGTSAAAVRPVLDAADEDFMTTRHLRGGIQSGEALIQALASLAEDGEVDLDQRLLLTEEEYGRLLTIAGRQGSIVSAVLRSAWDGDALSARTKAQTLIAEQPHLSVLGHVTIGELKVVLKPVDIANGYANRFIHVLSHRGTLLPEPGRLTDAQIELLGARLRASVNFARSVGEVKRSADFRRHWDTLYRIVESQPSGGEVYDSLTVRASPQMLRLATIYALLDQSPALEAVHLRAAAALWEYSEASVAHIWGATLGDERVDRLYSAVKAAGADGLDRTQVSELFGKNKTKSELDDLVARLIDLDLVVLSTHATGGRPRQVITATG</sequence>
<keyword evidence="3" id="KW-1185">Reference proteome</keyword>
<reference evidence="2 3" key="1">
    <citation type="submission" date="2018-05" db="EMBL/GenBank/DDBJ databases">
        <title>Nocardioides silvaticus genome.</title>
        <authorList>
            <person name="Li C."/>
            <person name="Wang G."/>
        </authorList>
    </citation>
    <scope>NUCLEOTIDE SEQUENCE [LARGE SCALE GENOMIC DNA]</scope>
    <source>
        <strain evidence="2 3">CCTCC AB 2018079</strain>
    </source>
</reference>
<protein>
    <submittedName>
        <fullName evidence="2">Uncharacterized protein</fullName>
    </submittedName>
</protein>
<evidence type="ECO:0000313" key="3">
    <source>
        <dbReference type="Proteomes" id="UP000245507"/>
    </source>
</evidence>
<gene>
    <name evidence="2" type="ORF">DJ010_00975</name>
</gene>
<dbReference type="SUPFAM" id="SSF47598">
    <property type="entry name" value="Ribbon-helix-helix"/>
    <property type="match status" value="1"/>
</dbReference>
<dbReference type="Pfam" id="PF13148">
    <property type="entry name" value="DUF3987"/>
    <property type="match status" value="1"/>
</dbReference>